<comment type="caution">
    <text evidence="2">The sequence shown here is derived from an EMBL/GenBank/DDBJ whole genome shotgun (WGS) entry which is preliminary data.</text>
</comment>
<evidence type="ECO:0000313" key="3">
    <source>
        <dbReference type="Proteomes" id="UP000317685"/>
    </source>
</evidence>
<keyword evidence="3" id="KW-1185">Reference proteome</keyword>
<organism evidence="2 3">
    <name type="scientific">Micromonospora taraxaci</name>
    <dbReference type="NCBI Taxonomy" id="1316803"/>
    <lineage>
        <taxon>Bacteria</taxon>
        <taxon>Bacillati</taxon>
        <taxon>Actinomycetota</taxon>
        <taxon>Actinomycetes</taxon>
        <taxon>Micromonosporales</taxon>
        <taxon>Micromonosporaceae</taxon>
        <taxon>Micromonospora</taxon>
    </lineage>
</organism>
<accession>A0A561W7J6</accession>
<evidence type="ECO:0000256" key="1">
    <source>
        <dbReference type="SAM" id="Phobius"/>
    </source>
</evidence>
<proteinExistence type="predicted"/>
<dbReference type="AlphaFoldDB" id="A0A561W7J6"/>
<keyword evidence="1" id="KW-1133">Transmembrane helix</keyword>
<reference evidence="2 3" key="1">
    <citation type="submission" date="2019-06" db="EMBL/GenBank/DDBJ databases">
        <title>Sequencing the genomes of 1000 actinobacteria strains.</title>
        <authorList>
            <person name="Klenk H.-P."/>
        </authorList>
    </citation>
    <scope>NUCLEOTIDE SEQUENCE [LARGE SCALE GENOMIC DNA]</scope>
    <source>
        <strain evidence="2 3">DSM 45885</strain>
    </source>
</reference>
<dbReference type="Proteomes" id="UP000317685">
    <property type="component" value="Unassembled WGS sequence"/>
</dbReference>
<feature type="transmembrane region" description="Helical" evidence="1">
    <location>
        <begin position="25"/>
        <end position="44"/>
    </location>
</feature>
<gene>
    <name evidence="2" type="ORF">FHU34_115225</name>
</gene>
<evidence type="ECO:0000313" key="2">
    <source>
        <dbReference type="EMBL" id="TWG19832.1"/>
    </source>
</evidence>
<name>A0A561W7J6_9ACTN</name>
<keyword evidence="1" id="KW-0812">Transmembrane</keyword>
<sequence>MVRSAVSSGDASQWDARFASHRRTIVALCWIAALGALTVIVTVLPDSTLFAPLPFR</sequence>
<dbReference type="EMBL" id="VIWZ01000001">
    <property type="protein sequence ID" value="TWG19832.1"/>
    <property type="molecule type" value="Genomic_DNA"/>
</dbReference>
<protein>
    <submittedName>
        <fullName evidence="2">Uncharacterized protein</fullName>
    </submittedName>
</protein>
<keyword evidence="1" id="KW-0472">Membrane</keyword>